<keyword evidence="3" id="KW-1003">Cell membrane</keyword>
<reference evidence="9 10" key="1">
    <citation type="submission" date="2018-05" db="EMBL/GenBank/DDBJ databases">
        <authorList>
            <person name="Goeker M."/>
            <person name="Huntemann M."/>
            <person name="Clum A."/>
            <person name="Pillay M."/>
            <person name="Palaniappan K."/>
            <person name="Varghese N."/>
            <person name="Mikhailova N."/>
            <person name="Stamatis D."/>
            <person name="Reddy T."/>
            <person name="Daum C."/>
            <person name="Shapiro N."/>
            <person name="Ivanova N."/>
            <person name="Kyrpides N."/>
            <person name="Woyke T."/>
        </authorList>
    </citation>
    <scope>NUCLEOTIDE SEQUENCE [LARGE SCALE GENOMIC DNA]</scope>
    <source>
        <strain evidence="9 10">DSM 26524</strain>
    </source>
</reference>
<dbReference type="EMBL" id="QGGY01000005">
    <property type="protein sequence ID" value="PWJ75980.1"/>
    <property type="molecule type" value="Genomic_DNA"/>
</dbReference>
<evidence type="ECO:0000256" key="2">
    <source>
        <dbReference type="ARBA" id="ARBA00022448"/>
    </source>
</evidence>
<accession>A0AB73T4J7</accession>
<dbReference type="InterPro" id="IPR035906">
    <property type="entry name" value="MetI-like_sf"/>
</dbReference>
<evidence type="ECO:0000256" key="6">
    <source>
        <dbReference type="ARBA" id="ARBA00023136"/>
    </source>
</evidence>
<dbReference type="PANTHER" id="PTHR30193:SF37">
    <property type="entry name" value="INNER MEMBRANE ABC TRANSPORTER PERMEASE PROTEIN YCJO"/>
    <property type="match status" value="1"/>
</dbReference>
<dbReference type="Gene3D" id="1.10.3720.10">
    <property type="entry name" value="MetI-like"/>
    <property type="match status" value="1"/>
</dbReference>
<evidence type="ECO:0000256" key="7">
    <source>
        <dbReference type="RuleBase" id="RU363032"/>
    </source>
</evidence>
<sequence>MNTAAKKKNSRFPGNIANGKLAPYLIMVLPLFTAYIVLTVLPTLTTVFFSFTDFDGMSITDFHFMGGKNYKVAAIDPSFWISLKNTVIYAVAVTLIQNFFGLLLAVGLCKKMKSANVLRTLLFTPAIISTIVISYAFTYIYDTNGLVNMILDFLHLGQFKKTWLGEPNLALVCVAISNIWRFLGYSAVIFIANMQSISADLTEAASIDGAGGFQRFRYITFPLLAPSVTINLTLSFIGCLKVFDTVYTMTNGGPGNHSEVVGTYILKLQGQNLNGYACAVAVILTLIIIGLNLITFPYLKKREDI</sequence>
<dbReference type="PROSITE" id="PS50928">
    <property type="entry name" value="ABC_TM1"/>
    <property type="match status" value="1"/>
</dbReference>
<dbReference type="RefSeq" id="WP_109626051.1">
    <property type="nucleotide sequence ID" value="NZ_CABJAT010000005.1"/>
</dbReference>
<dbReference type="GO" id="GO:0055085">
    <property type="term" value="P:transmembrane transport"/>
    <property type="evidence" value="ECO:0007669"/>
    <property type="project" value="InterPro"/>
</dbReference>
<name>A0AB73T4J7_9FIRM</name>
<dbReference type="Proteomes" id="UP000245412">
    <property type="component" value="Unassembled WGS sequence"/>
</dbReference>
<dbReference type="PANTHER" id="PTHR30193">
    <property type="entry name" value="ABC TRANSPORTER PERMEASE PROTEIN"/>
    <property type="match status" value="1"/>
</dbReference>
<dbReference type="CDD" id="cd06261">
    <property type="entry name" value="TM_PBP2"/>
    <property type="match status" value="1"/>
</dbReference>
<dbReference type="AlphaFoldDB" id="A0AB73T4J7"/>
<feature type="transmembrane region" description="Helical" evidence="7">
    <location>
        <begin position="121"/>
        <end position="141"/>
    </location>
</feature>
<evidence type="ECO:0000313" key="10">
    <source>
        <dbReference type="Proteomes" id="UP000245412"/>
    </source>
</evidence>
<proteinExistence type="inferred from homology"/>
<keyword evidence="2 7" id="KW-0813">Transport</keyword>
<evidence type="ECO:0000256" key="5">
    <source>
        <dbReference type="ARBA" id="ARBA00022989"/>
    </source>
</evidence>
<comment type="similarity">
    <text evidence="7">Belongs to the binding-protein-dependent transport system permease family.</text>
</comment>
<comment type="caution">
    <text evidence="9">The sequence shown here is derived from an EMBL/GenBank/DDBJ whole genome shotgun (WGS) entry which is preliminary data.</text>
</comment>
<feature type="transmembrane region" description="Helical" evidence="7">
    <location>
        <begin position="87"/>
        <end position="109"/>
    </location>
</feature>
<keyword evidence="4 7" id="KW-0812">Transmembrane</keyword>
<dbReference type="Pfam" id="PF00528">
    <property type="entry name" value="BPD_transp_1"/>
    <property type="match status" value="1"/>
</dbReference>
<dbReference type="InterPro" id="IPR000515">
    <property type="entry name" value="MetI-like"/>
</dbReference>
<evidence type="ECO:0000256" key="1">
    <source>
        <dbReference type="ARBA" id="ARBA00004651"/>
    </source>
</evidence>
<feature type="domain" description="ABC transmembrane type-1" evidence="8">
    <location>
        <begin position="83"/>
        <end position="295"/>
    </location>
</feature>
<evidence type="ECO:0000313" key="9">
    <source>
        <dbReference type="EMBL" id="PWJ75980.1"/>
    </source>
</evidence>
<keyword evidence="6 7" id="KW-0472">Membrane</keyword>
<gene>
    <name evidence="9" type="ORF">C7383_10513</name>
</gene>
<comment type="subcellular location">
    <subcellularLocation>
        <location evidence="1 7">Cell membrane</location>
        <topology evidence="1 7">Multi-pass membrane protein</topology>
    </subcellularLocation>
</comment>
<dbReference type="GO" id="GO:0005886">
    <property type="term" value="C:plasma membrane"/>
    <property type="evidence" value="ECO:0007669"/>
    <property type="project" value="UniProtKB-SubCell"/>
</dbReference>
<feature type="transmembrane region" description="Helical" evidence="7">
    <location>
        <begin position="21"/>
        <end position="41"/>
    </location>
</feature>
<evidence type="ECO:0000256" key="4">
    <source>
        <dbReference type="ARBA" id="ARBA00022692"/>
    </source>
</evidence>
<evidence type="ECO:0000256" key="3">
    <source>
        <dbReference type="ARBA" id="ARBA00022475"/>
    </source>
</evidence>
<feature type="transmembrane region" description="Helical" evidence="7">
    <location>
        <begin position="273"/>
        <end position="299"/>
    </location>
</feature>
<protein>
    <submittedName>
        <fullName evidence="9">Raffinose/stachyose/melibiose transport system permease protein</fullName>
    </submittedName>
</protein>
<dbReference type="SUPFAM" id="SSF161098">
    <property type="entry name" value="MetI-like"/>
    <property type="match status" value="1"/>
</dbReference>
<keyword evidence="10" id="KW-1185">Reference proteome</keyword>
<keyword evidence="5 7" id="KW-1133">Transmembrane helix</keyword>
<feature type="transmembrane region" description="Helical" evidence="7">
    <location>
        <begin position="169"/>
        <end position="192"/>
    </location>
</feature>
<organism evidence="9 10">
    <name type="scientific">Murimonas intestini</name>
    <dbReference type="NCBI Taxonomy" id="1337051"/>
    <lineage>
        <taxon>Bacteria</taxon>
        <taxon>Bacillati</taxon>
        <taxon>Bacillota</taxon>
        <taxon>Clostridia</taxon>
        <taxon>Lachnospirales</taxon>
        <taxon>Lachnospiraceae</taxon>
        <taxon>Murimonas</taxon>
    </lineage>
</organism>
<feature type="transmembrane region" description="Helical" evidence="7">
    <location>
        <begin position="223"/>
        <end position="243"/>
    </location>
</feature>
<dbReference type="InterPro" id="IPR051393">
    <property type="entry name" value="ABC_transporter_permease"/>
</dbReference>
<evidence type="ECO:0000259" key="8">
    <source>
        <dbReference type="PROSITE" id="PS50928"/>
    </source>
</evidence>